<comment type="caution">
    <text evidence="6">The sequence shown here is derived from an EMBL/GenBank/DDBJ whole genome shotgun (WGS) entry which is preliminary data.</text>
</comment>
<keyword evidence="7" id="KW-1185">Reference proteome</keyword>
<dbReference type="SUPFAM" id="SSF55811">
    <property type="entry name" value="Nudix"/>
    <property type="match status" value="1"/>
</dbReference>
<keyword evidence="2" id="KW-0479">Metal-binding</keyword>
<sequence length="365" mass="40378">MDSEVSLMLHCAPLQALEEHQTHVEISDRFNRQSFPEIEEHIEAVWRDRVTKEPWLFNGAKFRLHSAVLSINPHPTNSPEGSTDARKQCTSLEKGHLGEQAVHNPVHKHRPSDKVEKDEQSYVLKLQLGATCYKDYIGTNWSQKAEKLQTRGEAECADPQAFLAQPLGVGAVVATSDGEIVLLRRSQKVAEAAGLLDIPGGHPEPKMVCQGVSEKMISVDLLQGKERAIVSEIFSSVCVEISDEVNLPLSSLSKPLLMGIALNHTSAGRPSAEFYVRCSLTTEEVRESYRRGGPEAHESTDILFLSRAELLQLNESSPLWSQMCPSAKGAVLLYQRVMPVTKFTDAHQTLRNCTGSCTKLSDNIT</sequence>
<dbReference type="OrthoDB" id="242473at2759"/>
<dbReference type="AlphaFoldDB" id="A0A9W7TS13"/>
<dbReference type="PANTHER" id="PTHR31835:SF1">
    <property type="entry name" value="URIDINE DIPHOSPHATE GLUCOSE PYROPHOSPHATASE NUDT22"/>
    <property type="match status" value="1"/>
</dbReference>
<evidence type="ECO:0000256" key="1">
    <source>
        <dbReference type="ARBA" id="ARBA00001946"/>
    </source>
</evidence>
<dbReference type="FunFam" id="3.90.79.10:FF:000087">
    <property type="entry name" value="Nudix (nucleoside diphosphate linked moiety X)-type motif 22"/>
    <property type="match status" value="1"/>
</dbReference>
<dbReference type="EMBL" id="JAFHDT010000013">
    <property type="protein sequence ID" value="KAI7801353.1"/>
    <property type="molecule type" value="Genomic_DNA"/>
</dbReference>
<dbReference type="Proteomes" id="UP001059041">
    <property type="component" value="Linkage Group LG13"/>
</dbReference>
<keyword evidence="4" id="KW-0460">Magnesium</keyword>
<dbReference type="CDD" id="cd02883">
    <property type="entry name" value="NUDIX_Hydrolase"/>
    <property type="match status" value="1"/>
</dbReference>
<feature type="domain" description="Nudix hydrolase" evidence="5">
    <location>
        <begin position="164"/>
        <end position="337"/>
    </location>
</feature>
<protein>
    <submittedName>
        <fullName evidence="6">Nucleoside diphosphate-linked moiety X motif 22</fullName>
    </submittedName>
</protein>
<comment type="cofactor">
    <cofactor evidence="1">
        <name>Mg(2+)</name>
        <dbReference type="ChEBI" id="CHEBI:18420"/>
    </cofactor>
</comment>
<dbReference type="Gene3D" id="3.90.79.10">
    <property type="entry name" value="Nucleoside Triphosphate Pyrophosphohydrolase"/>
    <property type="match status" value="1"/>
</dbReference>
<dbReference type="InterPro" id="IPR055295">
    <property type="entry name" value="NUDT22/NUDT9-like"/>
</dbReference>
<evidence type="ECO:0000256" key="3">
    <source>
        <dbReference type="ARBA" id="ARBA00022801"/>
    </source>
</evidence>
<keyword evidence="3" id="KW-0378">Hydrolase</keyword>
<name>A0A9W7TS13_TRIRA</name>
<dbReference type="InterPro" id="IPR000086">
    <property type="entry name" value="NUDIX_hydrolase_dom"/>
</dbReference>
<evidence type="ECO:0000256" key="2">
    <source>
        <dbReference type="ARBA" id="ARBA00022723"/>
    </source>
</evidence>
<dbReference type="GO" id="GO:0052751">
    <property type="term" value="F:GDP-mannose hydrolase activity"/>
    <property type="evidence" value="ECO:0007669"/>
    <property type="project" value="TreeGrafter"/>
</dbReference>
<accession>A0A9W7TS13</accession>
<reference evidence="6" key="1">
    <citation type="submission" date="2021-02" db="EMBL/GenBank/DDBJ databases">
        <title>Comparative genomics reveals that relaxation of natural selection precedes convergent phenotypic evolution of cavefish.</title>
        <authorList>
            <person name="Peng Z."/>
        </authorList>
    </citation>
    <scope>NUCLEOTIDE SEQUENCE</scope>
    <source>
        <tissue evidence="6">Muscle</tissue>
    </source>
</reference>
<evidence type="ECO:0000259" key="5">
    <source>
        <dbReference type="PROSITE" id="PS51462"/>
    </source>
</evidence>
<dbReference type="PANTHER" id="PTHR31835">
    <property type="entry name" value="URIDINE DIPHOSPHATE GLUCOSE PYROPHOSPHATASE"/>
    <property type="match status" value="1"/>
</dbReference>
<dbReference type="PROSITE" id="PS51462">
    <property type="entry name" value="NUDIX"/>
    <property type="match status" value="1"/>
</dbReference>
<organism evidence="6 7">
    <name type="scientific">Triplophysa rosa</name>
    <name type="common">Cave loach</name>
    <dbReference type="NCBI Taxonomy" id="992332"/>
    <lineage>
        <taxon>Eukaryota</taxon>
        <taxon>Metazoa</taxon>
        <taxon>Chordata</taxon>
        <taxon>Craniata</taxon>
        <taxon>Vertebrata</taxon>
        <taxon>Euteleostomi</taxon>
        <taxon>Actinopterygii</taxon>
        <taxon>Neopterygii</taxon>
        <taxon>Teleostei</taxon>
        <taxon>Ostariophysi</taxon>
        <taxon>Cypriniformes</taxon>
        <taxon>Nemacheilidae</taxon>
        <taxon>Triplophysa</taxon>
    </lineage>
</organism>
<evidence type="ECO:0000313" key="7">
    <source>
        <dbReference type="Proteomes" id="UP001059041"/>
    </source>
</evidence>
<proteinExistence type="predicted"/>
<evidence type="ECO:0000313" key="6">
    <source>
        <dbReference type="EMBL" id="KAI7801353.1"/>
    </source>
</evidence>
<dbReference type="InterPro" id="IPR015797">
    <property type="entry name" value="NUDIX_hydrolase-like_dom_sf"/>
</dbReference>
<gene>
    <name evidence="6" type="ORF">IRJ41_008338</name>
</gene>
<dbReference type="GO" id="GO:0046872">
    <property type="term" value="F:metal ion binding"/>
    <property type="evidence" value="ECO:0007669"/>
    <property type="project" value="UniProtKB-KW"/>
</dbReference>
<evidence type="ECO:0000256" key="4">
    <source>
        <dbReference type="ARBA" id="ARBA00022842"/>
    </source>
</evidence>